<accession>A0A4Q1JMZ5</accession>
<dbReference type="OrthoDB" id="1122309at2"/>
<organism evidence="1 2">
    <name type="scientific">Ancylomarina salipaludis</name>
    <dbReference type="NCBI Taxonomy" id="2501299"/>
    <lineage>
        <taxon>Bacteria</taxon>
        <taxon>Pseudomonadati</taxon>
        <taxon>Bacteroidota</taxon>
        <taxon>Bacteroidia</taxon>
        <taxon>Marinilabiliales</taxon>
        <taxon>Marinifilaceae</taxon>
        <taxon>Ancylomarina</taxon>
    </lineage>
</organism>
<gene>
    <name evidence="1" type="ORF">EO244_06360</name>
</gene>
<evidence type="ECO:0000313" key="2">
    <source>
        <dbReference type="Proteomes" id="UP000289703"/>
    </source>
</evidence>
<dbReference type="RefSeq" id="WP_129253815.1">
    <property type="nucleotide sequence ID" value="NZ_SAXA01000004.1"/>
</dbReference>
<protein>
    <submittedName>
        <fullName evidence="1">Uncharacterized protein</fullName>
    </submittedName>
</protein>
<dbReference type="PROSITE" id="PS51257">
    <property type="entry name" value="PROKAR_LIPOPROTEIN"/>
    <property type="match status" value="1"/>
</dbReference>
<proteinExistence type="predicted"/>
<keyword evidence="2" id="KW-1185">Reference proteome</keyword>
<evidence type="ECO:0000313" key="1">
    <source>
        <dbReference type="EMBL" id="RXQ95922.1"/>
    </source>
</evidence>
<sequence length="167" mass="18711">MKIIMISLIAASLLFVGCEKSNDYENNIDGTYVGTLSSIDVLKSLSTLSPIEAFANVKLIGDQIEVHCYGGELDTTFMLDFYQHNDSVFVCHTGEEFENLYGHMKGDGHMSGGMMGDMYHGETEWMHHLNDEHNEGDEHFGGFDLEHQSFSYSFTMEAGEVIFQGTK</sequence>
<reference evidence="1 2" key="1">
    <citation type="submission" date="2019-01" db="EMBL/GenBank/DDBJ databases">
        <title>Ancylomarina salipaludis sp. nov., isolated from a salt marsh.</title>
        <authorList>
            <person name="Yoon J.-H."/>
        </authorList>
    </citation>
    <scope>NUCLEOTIDE SEQUENCE [LARGE SCALE GENOMIC DNA]</scope>
    <source>
        <strain evidence="1 2">SHSM-M15</strain>
    </source>
</reference>
<comment type="caution">
    <text evidence="1">The sequence shown here is derived from an EMBL/GenBank/DDBJ whole genome shotgun (WGS) entry which is preliminary data.</text>
</comment>
<dbReference type="AlphaFoldDB" id="A0A4Q1JMZ5"/>
<dbReference type="EMBL" id="SAXA01000004">
    <property type="protein sequence ID" value="RXQ95922.1"/>
    <property type="molecule type" value="Genomic_DNA"/>
</dbReference>
<dbReference type="Proteomes" id="UP000289703">
    <property type="component" value="Unassembled WGS sequence"/>
</dbReference>
<name>A0A4Q1JMZ5_9BACT</name>